<dbReference type="RefSeq" id="WP_303906768.1">
    <property type="nucleotide sequence ID" value="NZ_DYXC01000115.1"/>
</dbReference>
<organism evidence="2 3">
    <name type="scientific">Enteractinococcus helveticum</name>
    <dbReference type="NCBI Taxonomy" id="1837282"/>
    <lineage>
        <taxon>Bacteria</taxon>
        <taxon>Bacillati</taxon>
        <taxon>Actinomycetota</taxon>
        <taxon>Actinomycetes</taxon>
        <taxon>Micrococcales</taxon>
        <taxon>Micrococcaceae</taxon>
    </lineage>
</organism>
<evidence type="ECO:0000313" key="2">
    <source>
        <dbReference type="EMBL" id="HJF15159.1"/>
    </source>
</evidence>
<feature type="signal peptide" evidence="1">
    <location>
        <begin position="1"/>
        <end position="25"/>
    </location>
</feature>
<feature type="chain" id="PRO_5037586677" evidence="1">
    <location>
        <begin position="26"/>
        <end position="407"/>
    </location>
</feature>
<keyword evidence="1" id="KW-0732">Signal</keyword>
<dbReference type="EMBL" id="DYXC01000115">
    <property type="protein sequence ID" value="HJF15159.1"/>
    <property type="molecule type" value="Genomic_DNA"/>
</dbReference>
<reference evidence="2" key="1">
    <citation type="journal article" date="2021" name="PeerJ">
        <title>Extensive microbial diversity within the chicken gut microbiome revealed by metagenomics and culture.</title>
        <authorList>
            <person name="Gilroy R."/>
            <person name="Ravi A."/>
            <person name="Getino M."/>
            <person name="Pursley I."/>
            <person name="Horton D.L."/>
            <person name="Alikhan N.F."/>
            <person name="Baker D."/>
            <person name="Gharbi K."/>
            <person name="Hall N."/>
            <person name="Watson M."/>
            <person name="Adriaenssens E.M."/>
            <person name="Foster-Nyarko E."/>
            <person name="Jarju S."/>
            <person name="Secka A."/>
            <person name="Antonio M."/>
            <person name="Oren A."/>
            <person name="Chaudhuri R.R."/>
            <person name="La Ragione R."/>
            <person name="Hildebrand F."/>
            <person name="Pallen M.J."/>
        </authorList>
    </citation>
    <scope>NUCLEOTIDE SEQUENCE</scope>
    <source>
        <strain evidence="2">ChiHjej13B12-14962</strain>
    </source>
</reference>
<name>A0A921K9K5_9MICC</name>
<reference evidence="2" key="2">
    <citation type="submission" date="2021-09" db="EMBL/GenBank/DDBJ databases">
        <authorList>
            <person name="Gilroy R."/>
        </authorList>
    </citation>
    <scope>NUCLEOTIDE SEQUENCE</scope>
    <source>
        <strain evidence="2">ChiHjej13B12-14962</strain>
    </source>
</reference>
<evidence type="ECO:0000313" key="3">
    <source>
        <dbReference type="Proteomes" id="UP000703315"/>
    </source>
</evidence>
<accession>A0A921K9K5</accession>
<protein>
    <submittedName>
        <fullName evidence="2">PQQ-binding-like beta-propeller repeat protein</fullName>
    </submittedName>
</protein>
<dbReference type="Gene3D" id="2.130.10.10">
    <property type="entry name" value="YVTN repeat-like/Quinoprotein amine dehydrogenase"/>
    <property type="match status" value="1"/>
</dbReference>
<comment type="caution">
    <text evidence="2">The sequence shown here is derived from an EMBL/GenBank/DDBJ whole genome shotgun (WGS) entry which is preliminary data.</text>
</comment>
<dbReference type="Proteomes" id="UP000703315">
    <property type="component" value="Unassembled WGS sequence"/>
</dbReference>
<evidence type="ECO:0000256" key="1">
    <source>
        <dbReference type="SAM" id="SignalP"/>
    </source>
</evidence>
<dbReference type="InterPro" id="IPR015943">
    <property type="entry name" value="WD40/YVTN_repeat-like_dom_sf"/>
</dbReference>
<sequence>MVKSRFRSGIAVLAAVVLTACGASANSQEQQLLPDYDPTPTQVNSSAVEVDKTDLWLPLQLAEQQVLSPGWLTEPLHADGVFLSAKHDDDVLIFRAVDATGSILWEAQRPRSCTGFALTATNDQHLAVLTDIDADVQTFGHTTATAYDLHTGQQVWGPVDVPGPHHGPGTVFAAPPEAAMGASGDKAVLDPASGQVLLDERQVPEVNILGEFYGLVLVARDDEVQAFDASALAESGFDADPSWSLSVADHKWDAEQLHAAVPGPNPGMENGAGAVLLGTNSTDRALISLTDGAIIAEEVAAAGQDSSSQTWVTVGEELAGYSAQGELLFAEALEGLQLIGVGGAIAYVENADGDIQTHNVITGALSRSYDPQATGELVVPQLIDTNGAAILEGAHSYYLVPAYESRQ</sequence>
<dbReference type="PROSITE" id="PS51257">
    <property type="entry name" value="PROKAR_LIPOPROTEIN"/>
    <property type="match status" value="1"/>
</dbReference>
<gene>
    <name evidence="2" type="ORF">K8V32_10215</name>
</gene>
<dbReference type="AlphaFoldDB" id="A0A921K9K5"/>
<proteinExistence type="predicted"/>